<comment type="caution">
    <text evidence="1">The sequence shown here is derived from an EMBL/GenBank/DDBJ whole genome shotgun (WGS) entry which is preliminary data.</text>
</comment>
<dbReference type="EMBL" id="PITK01000264">
    <property type="protein sequence ID" value="TBU17877.1"/>
    <property type="molecule type" value="Genomic_DNA"/>
</dbReference>
<dbReference type="AlphaFoldDB" id="A0A4Q9M1F0"/>
<name>A0A4Q9M1F0_9MICR</name>
<protein>
    <submittedName>
        <fullName evidence="1">Uncharacterized protein</fullName>
    </submittedName>
</protein>
<dbReference type="VEuPathDB" id="MicrosporidiaDB:CWI38_0264p0010"/>
<sequence length="50" mass="6002">MLDVWLKTHSLKPPCYETLKSKQTHWKKTGGQAVMRRMNECYDNQKHKLI</sequence>
<gene>
    <name evidence="1" type="ORF">CWI38_0264p0010</name>
</gene>
<evidence type="ECO:0000313" key="1">
    <source>
        <dbReference type="EMBL" id="TBU17877.1"/>
    </source>
</evidence>
<organism evidence="1 2">
    <name type="scientific">Hamiltosporidium tvaerminnensis</name>
    <dbReference type="NCBI Taxonomy" id="1176355"/>
    <lineage>
        <taxon>Eukaryota</taxon>
        <taxon>Fungi</taxon>
        <taxon>Fungi incertae sedis</taxon>
        <taxon>Microsporidia</taxon>
        <taxon>Dubosqiidae</taxon>
        <taxon>Hamiltosporidium</taxon>
    </lineage>
</organism>
<accession>A0A4Q9M1F0</accession>
<proteinExistence type="predicted"/>
<keyword evidence="2" id="KW-1185">Reference proteome</keyword>
<dbReference type="Proteomes" id="UP000292282">
    <property type="component" value="Unassembled WGS sequence"/>
</dbReference>
<reference evidence="1 2" key="1">
    <citation type="submission" date="2017-12" db="EMBL/GenBank/DDBJ databases">
        <authorList>
            <person name="Pombert J.-F."/>
            <person name="Haag K.L."/>
            <person name="Ebert D."/>
        </authorList>
    </citation>
    <scope>NUCLEOTIDE SEQUENCE [LARGE SCALE GENOMIC DNA]</scope>
    <source>
        <strain evidence="1">IL-G-3</strain>
    </source>
</reference>
<evidence type="ECO:0000313" key="2">
    <source>
        <dbReference type="Proteomes" id="UP000292282"/>
    </source>
</evidence>